<dbReference type="InterPro" id="IPR036421">
    <property type="entry name" value="Fe_dep_repressor_sf"/>
</dbReference>
<evidence type="ECO:0000256" key="10">
    <source>
        <dbReference type="ARBA" id="ARBA00023163"/>
    </source>
</evidence>
<dbReference type="SUPFAM" id="SSF46785">
    <property type="entry name" value="Winged helix' DNA-binding domain"/>
    <property type="match status" value="1"/>
</dbReference>
<dbReference type="InterPro" id="IPR050536">
    <property type="entry name" value="DtxR_MntR_Metal-Reg"/>
</dbReference>
<dbReference type="InterPro" id="IPR036388">
    <property type="entry name" value="WH-like_DNA-bd_sf"/>
</dbReference>
<evidence type="ECO:0000256" key="2">
    <source>
        <dbReference type="ARBA" id="ARBA00007871"/>
    </source>
</evidence>
<dbReference type="InterPro" id="IPR038157">
    <property type="entry name" value="FeoA_core_dom"/>
</dbReference>
<dbReference type="Proteomes" id="UP001594351">
    <property type="component" value="Unassembled WGS sequence"/>
</dbReference>
<keyword evidence="5" id="KW-0678">Repressor</keyword>
<keyword evidence="11" id="KW-0464">Manganese</keyword>
<dbReference type="InterPro" id="IPR008988">
    <property type="entry name" value="Transcriptional_repressor_C"/>
</dbReference>
<evidence type="ECO:0000256" key="4">
    <source>
        <dbReference type="ARBA" id="ARBA00022490"/>
    </source>
</evidence>
<evidence type="ECO:0000313" key="15">
    <source>
        <dbReference type="Proteomes" id="UP001594351"/>
    </source>
</evidence>
<dbReference type="Gene3D" id="1.10.10.10">
    <property type="entry name" value="Winged helix-like DNA-binding domain superfamily/Winged helix DNA-binding domain"/>
    <property type="match status" value="1"/>
</dbReference>
<organism evidence="14 15">
    <name type="scientific">candidate division CSSED10-310 bacterium</name>
    <dbReference type="NCBI Taxonomy" id="2855610"/>
    <lineage>
        <taxon>Bacteria</taxon>
        <taxon>Bacteria division CSSED10-310</taxon>
    </lineage>
</organism>
<evidence type="ECO:0000259" key="13">
    <source>
        <dbReference type="PROSITE" id="PS50944"/>
    </source>
</evidence>
<evidence type="ECO:0000256" key="6">
    <source>
        <dbReference type="ARBA" id="ARBA00023004"/>
    </source>
</evidence>
<evidence type="ECO:0000313" key="14">
    <source>
        <dbReference type="EMBL" id="MFC1849259.1"/>
    </source>
</evidence>
<dbReference type="InterPro" id="IPR007167">
    <property type="entry name" value="Fe-transptr_FeoA-like"/>
</dbReference>
<protein>
    <recommendedName>
        <fullName evidence="12">Manganese transport regulator</fullName>
    </recommendedName>
</protein>
<keyword evidence="10" id="KW-0804">Transcription</keyword>
<feature type="non-terminal residue" evidence="14">
    <location>
        <position position="1"/>
    </location>
</feature>
<dbReference type="Pfam" id="PF01325">
    <property type="entry name" value="Fe_dep_repress"/>
    <property type="match status" value="1"/>
</dbReference>
<sequence>GSYTMKIGTVSESLEDYLLIIFQLIQDKKRARVKDIAEKKGVKMASVSAALKRLARERLIDYTARECVEITKEGENLVRRLINRRDQVKRFLNKVLGLSEDLAQRDAGGMEHHLSLETLDRLAAFQGFLENSTVAAQDIPGQFGHYYSQSLVGTFQGRVTVSDQRTLKKELVEDLVQDETLLDLAPGERGIIKRLIAKSAIRQRLVDMGFLPNVEVLMERVAPLGDPIEVKIKGFHISLRNEEAARITIKSRKLSDEILNR</sequence>
<evidence type="ECO:0000256" key="5">
    <source>
        <dbReference type="ARBA" id="ARBA00022491"/>
    </source>
</evidence>
<dbReference type="SMART" id="SM00899">
    <property type="entry name" value="FeoA"/>
    <property type="match status" value="1"/>
</dbReference>
<feature type="domain" description="HTH dtxR-type" evidence="13">
    <location>
        <begin position="10"/>
        <end position="71"/>
    </location>
</feature>
<keyword evidence="6" id="KW-0408">Iron</keyword>
<dbReference type="PANTHER" id="PTHR33238:SF11">
    <property type="entry name" value="TRANSCRIPTIONAL REGULATOR MNTR"/>
    <property type="match status" value="1"/>
</dbReference>
<dbReference type="PANTHER" id="PTHR33238">
    <property type="entry name" value="IRON (METAL) DEPENDENT REPRESSOR, DTXR FAMILY"/>
    <property type="match status" value="1"/>
</dbReference>
<dbReference type="Pfam" id="PF04023">
    <property type="entry name" value="FeoA"/>
    <property type="match status" value="1"/>
</dbReference>
<comment type="subunit">
    <text evidence="3">Homodimer.</text>
</comment>
<keyword evidence="15" id="KW-1185">Reference proteome</keyword>
<dbReference type="Pfam" id="PF02742">
    <property type="entry name" value="Fe_dep_repr_C"/>
    <property type="match status" value="1"/>
</dbReference>
<comment type="subcellular location">
    <subcellularLocation>
        <location evidence="1">Cytoplasm</location>
    </subcellularLocation>
</comment>
<dbReference type="InterPro" id="IPR036390">
    <property type="entry name" value="WH_DNA-bd_sf"/>
</dbReference>
<keyword evidence="7" id="KW-0805">Transcription regulation</keyword>
<dbReference type="PROSITE" id="PS50944">
    <property type="entry name" value="HTH_DTXR"/>
    <property type="match status" value="1"/>
</dbReference>
<evidence type="ECO:0000256" key="11">
    <source>
        <dbReference type="ARBA" id="ARBA00023211"/>
    </source>
</evidence>
<proteinExistence type="inferred from homology"/>
<dbReference type="EMBL" id="JBHPBY010000028">
    <property type="protein sequence ID" value="MFC1849259.1"/>
    <property type="molecule type" value="Genomic_DNA"/>
</dbReference>
<keyword evidence="8" id="KW-0238">DNA-binding</keyword>
<dbReference type="InterPro" id="IPR022687">
    <property type="entry name" value="HTH_DTXR"/>
</dbReference>
<comment type="similarity">
    <text evidence="2">Belongs to the DtxR/MntR family.</text>
</comment>
<accession>A0ABV6YST1</accession>
<evidence type="ECO:0000256" key="3">
    <source>
        <dbReference type="ARBA" id="ARBA00011738"/>
    </source>
</evidence>
<dbReference type="SUPFAM" id="SSF47979">
    <property type="entry name" value="Iron-dependent repressor protein, dimerization domain"/>
    <property type="match status" value="1"/>
</dbReference>
<keyword evidence="4" id="KW-0963">Cytoplasm</keyword>
<evidence type="ECO:0000256" key="8">
    <source>
        <dbReference type="ARBA" id="ARBA00023125"/>
    </source>
</evidence>
<dbReference type="InterPro" id="IPR022689">
    <property type="entry name" value="Iron_dep_repressor"/>
</dbReference>
<comment type="caution">
    <text evidence="14">The sequence shown here is derived from an EMBL/GenBank/DDBJ whole genome shotgun (WGS) entry which is preliminary data.</text>
</comment>
<dbReference type="SUPFAM" id="SSF50037">
    <property type="entry name" value="C-terminal domain of transcriptional repressors"/>
    <property type="match status" value="1"/>
</dbReference>
<dbReference type="SMART" id="SM00529">
    <property type="entry name" value="HTH_DTXR"/>
    <property type="match status" value="1"/>
</dbReference>
<evidence type="ECO:0000256" key="1">
    <source>
        <dbReference type="ARBA" id="ARBA00004496"/>
    </source>
</evidence>
<name>A0ABV6YST1_UNCC1</name>
<gene>
    <name evidence="14" type="ORF">ACFL27_03525</name>
</gene>
<keyword evidence="9" id="KW-0010">Activator</keyword>
<dbReference type="Gene3D" id="1.10.60.10">
    <property type="entry name" value="Iron dependent repressor, metal binding and dimerisation domain"/>
    <property type="match status" value="1"/>
</dbReference>
<evidence type="ECO:0000256" key="7">
    <source>
        <dbReference type="ARBA" id="ARBA00023015"/>
    </source>
</evidence>
<evidence type="ECO:0000256" key="9">
    <source>
        <dbReference type="ARBA" id="ARBA00023159"/>
    </source>
</evidence>
<reference evidence="14 15" key="1">
    <citation type="submission" date="2024-09" db="EMBL/GenBank/DDBJ databases">
        <title>Laminarin stimulates single cell rates of sulfate reduction while oxygen inhibits transcriptomic activity in coastal marine sediment.</title>
        <authorList>
            <person name="Lindsay M."/>
            <person name="Orcutt B."/>
            <person name="Emerson D."/>
            <person name="Stepanauskas R."/>
            <person name="D'Angelo T."/>
        </authorList>
    </citation>
    <scope>NUCLEOTIDE SEQUENCE [LARGE SCALE GENOMIC DNA]</scope>
    <source>
        <strain evidence="14">SAG AM-311-K15</strain>
    </source>
</reference>
<evidence type="ECO:0000256" key="12">
    <source>
        <dbReference type="ARBA" id="ARBA00032593"/>
    </source>
</evidence>
<dbReference type="InterPro" id="IPR001367">
    <property type="entry name" value="Fe_dep_repressor"/>
</dbReference>
<dbReference type="Gene3D" id="2.30.30.90">
    <property type="match status" value="1"/>
</dbReference>